<dbReference type="Gene3D" id="1.10.530.10">
    <property type="match status" value="1"/>
</dbReference>
<accession>A0ABT1H1P1</accession>
<comment type="caution">
    <text evidence="2">The sequence shown here is derived from an EMBL/GenBank/DDBJ whole genome shotgun (WGS) entry which is preliminary data.</text>
</comment>
<dbReference type="RefSeq" id="WP_253654080.1">
    <property type="nucleotide sequence ID" value="NZ_BAAAOE010000003.1"/>
</dbReference>
<evidence type="ECO:0000313" key="3">
    <source>
        <dbReference type="Proteomes" id="UP001205740"/>
    </source>
</evidence>
<dbReference type="Pfam" id="PF13406">
    <property type="entry name" value="SLT_2"/>
    <property type="match status" value="1"/>
</dbReference>
<reference evidence="2 3" key="1">
    <citation type="submission" date="2022-06" db="EMBL/GenBank/DDBJ databases">
        <title>Genomic Encyclopedia of Archaeal and Bacterial Type Strains, Phase II (KMG-II): from individual species to whole genera.</title>
        <authorList>
            <person name="Goeker M."/>
        </authorList>
    </citation>
    <scope>NUCLEOTIDE SEQUENCE [LARGE SCALE GENOMIC DNA]</scope>
    <source>
        <strain evidence="2 3">DSM 45037</strain>
    </source>
</reference>
<evidence type="ECO:0000259" key="1">
    <source>
        <dbReference type="Pfam" id="PF13406"/>
    </source>
</evidence>
<dbReference type="InterPro" id="IPR023346">
    <property type="entry name" value="Lysozyme-like_dom_sf"/>
</dbReference>
<sequence>MPGTRRRPQRRLARLIAPVVLLVVAVAATACIDLPGRPDVDIPDGVPPGPGAAVPYLDINAPGRTADRLEAWARPLSEGTGIPLIAMEAYGNAAEIQRQQHPECGLAWTTLAGIAGVESKHGTYRGARIAPNGDVSPPIRGVKLDGTAGNLTIRDTDGGTMDGDAQHDRAMGPFQFIPETWKRYGVDANGDGVANPDNIDDAALSAARYLCVSGGDLTTAEGWQKAVRVYNNSRKYVLDVRDHANAYSINVRF</sequence>
<name>A0ABT1H1P1_9NOCA</name>
<evidence type="ECO:0000313" key="2">
    <source>
        <dbReference type="EMBL" id="MCP2160488.1"/>
    </source>
</evidence>
<dbReference type="EMBL" id="JAMTCG010000003">
    <property type="protein sequence ID" value="MCP2160488.1"/>
    <property type="molecule type" value="Genomic_DNA"/>
</dbReference>
<dbReference type="PANTHER" id="PTHR30163:SF8">
    <property type="entry name" value="LYTIC MUREIN TRANSGLYCOSYLASE"/>
    <property type="match status" value="1"/>
</dbReference>
<dbReference type="Gene3D" id="1.10.8.350">
    <property type="entry name" value="Bacterial muramidase"/>
    <property type="match status" value="1"/>
</dbReference>
<keyword evidence="3" id="KW-1185">Reference proteome</keyword>
<organism evidence="2 3">
    <name type="scientific">Williamsia serinedens</name>
    <dbReference type="NCBI Taxonomy" id="391736"/>
    <lineage>
        <taxon>Bacteria</taxon>
        <taxon>Bacillati</taxon>
        <taxon>Actinomycetota</taxon>
        <taxon>Actinomycetes</taxon>
        <taxon>Mycobacteriales</taxon>
        <taxon>Nocardiaceae</taxon>
        <taxon>Williamsia</taxon>
    </lineage>
</organism>
<dbReference type="InterPro" id="IPR043426">
    <property type="entry name" value="MltB-like"/>
</dbReference>
<dbReference type="SUPFAM" id="SSF53955">
    <property type="entry name" value="Lysozyme-like"/>
    <property type="match status" value="1"/>
</dbReference>
<dbReference type="PROSITE" id="PS51257">
    <property type="entry name" value="PROKAR_LIPOPROTEIN"/>
    <property type="match status" value="1"/>
</dbReference>
<proteinExistence type="predicted"/>
<dbReference type="CDD" id="cd13399">
    <property type="entry name" value="Slt35-like"/>
    <property type="match status" value="1"/>
</dbReference>
<gene>
    <name evidence="2" type="ORF">LX12_001675</name>
</gene>
<feature type="domain" description="Transglycosylase SLT" evidence="1">
    <location>
        <begin position="170"/>
        <end position="236"/>
    </location>
</feature>
<protein>
    <submittedName>
        <fullName evidence="2">Transglycosylase SLT domain-containing protein</fullName>
    </submittedName>
</protein>
<dbReference type="PANTHER" id="PTHR30163">
    <property type="entry name" value="MEMBRANE-BOUND LYTIC MUREIN TRANSGLYCOSYLASE B"/>
    <property type="match status" value="1"/>
</dbReference>
<dbReference type="Proteomes" id="UP001205740">
    <property type="component" value="Unassembled WGS sequence"/>
</dbReference>
<dbReference type="InterPro" id="IPR031304">
    <property type="entry name" value="SLT_2"/>
</dbReference>